<dbReference type="PANTHER" id="PTHR17985">
    <property type="entry name" value="SER/THR-RICH PROTEIN T10 IN DGCR REGION"/>
    <property type="match status" value="1"/>
</dbReference>
<feature type="compositionally biased region" description="Low complexity" evidence="1">
    <location>
        <begin position="394"/>
        <end position="405"/>
    </location>
</feature>
<dbReference type="InterPro" id="IPR008551">
    <property type="entry name" value="TANGO2"/>
</dbReference>
<evidence type="ECO:0000313" key="3">
    <source>
        <dbReference type="Proteomes" id="UP001498398"/>
    </source>
</evidence>
<dbReference type="EMBL" id="JBANRG010000011">
    <property type="protein sequence ID" value="KAK7462276.1"/>
    <property type="molecule type" value="Genomic_DNA"/>
</dbReference>
<organism evidence="2 3">
    <name type="scientific">Marasmiellus scandens</name>
    <dbReference type="NCBI Taxonomy" id="2682957"/>
    <lineage>
        <taxon>Eukaryota</taxon>
        <taxon>Fungi</taxon>
        <taxon>Dikarya</taxon>
        <taxon>Basidiomycota</taxon>
        <taxon>Agaricomycotina</taxon>
        <taxon>Agaricomycetes</taxon>
        <taxon>Agaricomycetidae</taxon>
        <taxon>Agaricales</taxon>
        <taxon>Marasmiineae</taxon>
        <taxon>Omphalotaceae</taxon>
        <taxon>Marasmiellus</taxon>
    </lineage>
</organism>
<dbReference type="Proteomes" id="UP001498398">
    <property type="component" value="Unassembled WGS sequence"/>
</dbReference>
<proteinExistence type="predicted"/>
<keyword evidence="3" id="KW-1185">Reference proteome</keyword>
<accession>A0ABR1JP41</accession>
<feature type="region of interest" description="Disordered" evidence="1">
    <location>
        <begin position="180"/>
        <end position="199"/>
    </location>
</feature>
<sequence>MCVAFWTFDDPDYALILCSNRDEFLNRPTVNACFHSFRHHGHQKASHEAESKYSSGGSNDSLNNILSGIDEVGGGTWLGMTRSGKVALLTNITEPPSAFTSSRGSLVSSFLLSERDTQASSCNTDSPSDLEELACRLYPRDAKFAGFNLLLLAPTASRASNTGASTIADELSGISSALAPGEMANQPGRTCQTSNDRTTRVSLPTPALFETQSQPQSRSLHYNSLFLTNSGAGGPITARPLCAQEKRCGGLSNGVDGHGGNEWPKVIHGVEEMEKLILELRQSQNDRNERVVFLPESTKTSLVDDNDEDSEREAQDRRLADRLFEILTWQSPEPVTERPHLRRTIHVSPIPVQLKPGKVNSATDQDLSAGQKAIPVPAPPSLSAEPHVELSANSSPVVPVPSSSPALNDSTHSSPSTEIEEHNAKPEVLVNSSKYYGTRLSNVLLVRRNGDVMFVERDIWKMENSEVVKMNKDSERVFRFKLDGW</sequence>
<feature type="region of interest" description="Disordered" evidence="1">
    <location>
        <begin position="356"/>
        <end position="425"/>
    </location>
</feature>
<feature type="compositionally biased region" description="Polar residues" evidence="1">
    <location>
        <begin position="406"/>
        <end position="417"/>
    </location>
</feature>
<evidence type="ECO:0000256" key="1">
    <source>
        <dbReference type="SAM" id="MobiDB-lite"/>
    </source>
</evidence>
<dbReference type="Pfam" id="PF05742">
    <property type="entry name" value="TANGO2"/>
    <property type="match status" value="2"/>
</dbReference>
<gene>
    <name evidence="2" type="ORF">VKT23_007877</name>
</gene>
<evidence type="ECO:0008006" key="4">
    <source>
        <dbReference type="Google" id="ProtNLM"/>
    </source>
</evidence>
<dbReference type="PANTHER" id="PTHR17985:SF8">
    <property type="entry name" value="TRANSPORT AND GOLGI ORGANIZATION PROTEIN 2 HOMOLOG"/>
    <property type="match status" value="1"/>
</dbReference>
<feature type="compositionally biased region" description="Polar residues" evidence="1">
    <location>
        <begin position="187"/>
        <end position="199"/>
    </location>
</feature>
<comment type="caution">
    <text evidence="2">The sequence shown here is derived from an EMBL/GenBank/DDBJ whole genome shotgun (WGS) entry which is preliminary data.</text>
</comment>
<evidence type="ECO:0000313" key="2">
    <source>
        <dbReference type="EMBL" id="KAK7462276.1"/>
    </source>
</evidence>
<name>A0ABR1JP41_9AGAR</name>
<reference evidence="2 3" key="1">
    <citation type="submission" date="2024-01" db="EMBL/GenBank/DDBJ databases">
        <title>A draft genome for the cacao thread blight pathogen Marasmiellus scandens.</title>
        <authorList>
            <person name="Baruah I.K."/>
            <person name="Leung J."/>
            <person name="Bukari Y."/>
            <person name="Amoako-Attah I."/>
            <person name="Meinhardt L.W."/>
            <person name="Bailey B.A."/>
            <person name="Cohen S.P."/>
        </authorList>
    </citation>
    <scope>NUCLEOTIDE SEQUENCE [LARGE SCALE GENOMIC DNA]</scope>
    <source>
        <strain evidence="2 3">GH-19</strain>
    </source>
</reference>
<protein>
    <recommendedName>
        <fullName evidence="4">DUF833-domain-containing protein</fullName>
    </recommendedName>
</protein>